<evidence type="ECO:0000256" key="11">
    <source>
        <dbReference type="SAM" id="MobiDB-lite"/>
    </source>
</evidence>
<keyword evidence="4" id="KW-0677">Repeat</keyword>
<dbReference type="GO" id="GO:0002376">
    <property type="term" value="P:immune system process"/>
    <property type="evidence" value="ECO:0007669"/>
    <property type="project" value="UniProtKB-KW"/>
</dbReference>
<dbReference type="PROSITE" id="PS51981">
    <property type="entry name" value="ZF_RZ"/>
    <property type="match status" value="1"/>
</dbReference>
<dbReference type="InterPro" id="IPR045055">
    <property type="entry name" value="DNA2/NAM7-like"/>
</dbReference>
<dbReference type="Pfam" id="PF18044">
    <property type="entry name" value="zf-CCCH_4"/>
    <property type="match status" value="1"/>
</dbReference>
<keyword evidence="3 9" id="KW-0479">Metal-binding</keyword>
<dbReference type="CDD" id="cd17936">
    <property type="entry name" value="EEXXEc_NFX1"/>
    <property type="match status" value="1"/>
</dbReference>
<keyword evidence="8" id="KW-0391">Immunity</keyword>
<comment type="caution">
    <text evidence="14">The sequence shown here is derived from an EMBL/GenBank/DDBJ whole genome shotgun (WGS) entry which is preliminary data.</text>
</comment>
<keyword evidence="2" id="KW-0963">Cytoplasm</keyword>
<dbReference type="OrthoDB" id="2423195at2759"/>
<organism evidence="14 15">
    <name type="scientific">Penicillium salamii</name>
    <dbReference type="NCBI Taxonomy" id="1612424"/>
    <lineage>
        <taxon>Eukaryota</taxon>
        <taxon>Fungi</taxon>
        <taxon>Dikarya</taxon>
        <taxon>Ascomycota</taxon>
        <taxon>Pezizomycotina</taxon>
        <taxon>Eurotiomycetes</taxon>
        <taxon>Eurotiomycetidae</taxon>
        <taxon>Eurotiales</taxon>
        <taxon>Aspergillaceae</taxon>
        <taxon>Penicillium</taxon>
    </lineage>
</organism>
<feature type="zinc finger region" description="C3H1-type" evidence="9">
    <location>
        <begin position="26"/>
        <end position="53"/>
    </location>
</feature>
<keyword evidence="6" id="KW-0378">Hydrolase</keyword>
<comment type="subcellular location">
    <subcellularLocation>
        <location evidence="1">Cytoplasm</location>
    </subcellularLocation>
</comment>
<evidence type="ECO:0000256" key="6">
    <source>
        <dbReference type="ARBA" id="ARBA00022806"/>
    </source>
</evidence>
<keyword evidence="5 9" id="KW-0863">Zinc-finger</keyword>
<evidence type="ECO:0000256" key="2">
    <source>
        <dbReference type="ARBA" id="ARBA00022490"/>
    </source>
</evidence>
<protein>
    <recommendedName>
        <fullName evidence="16">NFX1-type zinc finger-containing protein 1</fullName>
    </recommendedName>
</protein>
<proteinExistence type="predicted"/>
<keyword evidence="10" id="KW-0175">Coiled coil</keyword>
<dbReference type="InterPro" id="IPR041367">
    <property type="entry name" value="Znf-CCCH_4"/>
</dbReference>
<dbReference type="PANTHER" id="PTHR10887">
    <property type="entry name" value="DNA2/NAM7 HELICASE FAMILY"/>
    <property type="match status" value="1"/>
</dbReference>
<dbReference type="EMBL" id="CAJVPA010000077">
    <property type="protein sequence ID" value="CAG8303706.1"/>
    <property type="molecule type" value="Genomic_DNA"/>
</dbReference>
<sequence>MPSRRNRRHRGKPANGEISDSPKLPNQSAEVCKQFQRGKCSYGDRCKFSHNGTKAADSHSTSDARRLTADNPEARKQYFDWKRLIRNGPSGRRHPGWENAELFEFWAGALEILKGTSTEYHQFLARDLVSEELHGFDFIKSTTDADNSRGLETESCDEAFLKVITHLSLLNCLSVDSFVGTLYTSFGGVNGDRAIHYLHHICQSLMDTGRDSYQGTSVVSLDTVKLLLDALYQLLLRVRRARFHDELPALLSLTRDLTSKITDECSKADLDGLESKTDVMLSLVNCVNRKLATPSVSERPQRQPAPILSSFPMDIQIPGGRHDNDLAEISQIEILPTHAEIMYGDSEYLPSTNFLQPHFLTDPLQRYVDSTFRLLRHDIFGSAKDVLRDLLQQSNMNRVPSVRGKDSGAIVYTTAHVQQIFINQRNELEATVSFSPPPQLCKLSVKEQCKWWQDSSRLEEGSLVCFLALQGGHRRIIFLEVTVKNPSKDQENRYKSCLASDSSPPSITVKLAACQQQELMFLAQLYTQRVAGILVDFHGMLPATFFPILQNLQRIQREGELSFQNWILPGSKKGQDDQSIPPPAYARKPGFSFPLKSITKPGTENLALNPAAPESIDIMKLQVETGLDHGQCRGLIAALTREYALIQGPPGTGKSYLGVKLVQALLEINERAKIGPIIVICYTNHALDQFLKHLLDVGIEKILRIGGRSQAAELQGKNLRVVSKDIAKTRVEAQTLGMSYGAIDETMKSAGYCIKPLDQSKKGLSWNAIEPFLRRKLPRIHHQLQQEDKDGFKTVEKDRLLSWLGVKSMNMYKGQNDDEVDDTRLRELMRAAERDIHSLAKNERRILATRWFNQWQENETGSLFEAISEAENCRKAINTVHEEVNRRALIQADVVGITTTSLARHIETLRRIGAKVIICEEAAEVMEAHVISALMPGVEHFIQIGDHRQLRPQIQNHSLSLESPAGKKWQLDRSQFERRAEGEPGLRPAPVAQLNVQRRMRPEISRLIHSVYPKLEDHESVFSLPNVVGIRENLFWLDHRRSEDTKDDGSRVRSHSNQWEVDMATALIRHIVRQGEYKSTDIALLTPYTGQLRKLRTSLSRDFEICLSERDAEALAAEELAINASEATQSIGHRAIEKKTLLQTLRLATVDNFQGEEAKVIVVSLVRSNSKRQVGFLRTENRINVLLSRAQHGMYLIGNTDTYVNVPMWADVHSKLAGANAVGTELALCCPRHPETAIFCSQPHDFERKSPEGGCVLPCTRRLEPCGHQCQAACHSAMMHDGFPCGKPCPRIRESCRHECPKLCGETCGLCMVKFHGVELACGHRKKTVFCHQMSRLSLIRCDAEVEKTVPNCGHTIKVSCFKSVSTPGFRCPEACTNVLSCGHMCSGSCAECLLTVLDGKKLFEHAVCSKICDRPRGVCNHRCSRKCHEGEDCGSCDVKCEVQCSHSRCDSTCGKACAPCIERCTWSCTHQGSCSMPCAAPCDRLPCNERCTKVLQCGHRCPSLCGEDCPESLCQQCGDKGDARVDFLEWKTYAEINLDETPIIVLGCGHFFTNESVDGLVGLDEVYTRDKHGNFNGIRNSSSLANAIPSCPDCKQPIRQFVTKRYNRVINRAVMDETCKRFLTKGRSDLQEIEKGLEEAEKQLNAEEVSLATWDLEQDFKVRHADCKRLALRAFKLSRTMNAENQPMTRLMDSIEIFQKVPKGEEDTLSAQMKDLNIAKRERNNQITLRAQFLNIRARELVLSDIFRVMGSIKKSNHSSSAMFLKIPSELTVILRECQSQIERSNEENLFRVVIAATISFSKLAHLNSWYHRSYPGEAEIDPKAEGGKATPKKFEDWCDIARELLAAALKLCERLGDCPELREKVQQMAHLYEGPRYETVTLKEVQSIKMAMVSGLQGMATNTGHWYNCENGHPFAIGECGMPMEEARCPECRAPIGGQNHQLVEGASRAVEMEER</sequence>
<dbReference type="Proteomes" id="UP001152646">
    <property type="component" value="Unassembled WGS sequence"/>
</dbReference>
<evidence type="ECO:0000256" key="10">
    <source>
        <dbReference type="SAM" id="Coils"/>
    </source>
</evidence>
<keyword evidence="6" id="KW-0347">Helicase</keyword>
<dbReference type="InterPro" id="IPR047187">
    <property type="entry name" value="SF1_C_Upf1"/>
</dbReference>
<accession>A0A9W4N8Z6</accession>
<feature type="compositionally biased region" description="Basic residues" evidence="11">
    <location>
        <begin position="1"/>
        <end position="12"/>
    </location>
</feature>
<dbReference type="InterPro" id="IPR000967">
    <property type="entry name" value="Znf_NFX1"/>
</dbReference>
<feature type="domain" description="C3H1-type" evidence="12">
    <location>
        <begin position="26"/>
        <end position="53"/>
    </location>
</feature>
<dbReference type="CDD" id="cd06008">
    <property type="entry name" value="NF-X1-zinc-finger"/>
    <property type="match status" value="1"/>
</dbReference>
<name>A0A9W4N8Z6_9EURO</name>
<evidence type="ECO:0000313" key="14">
    <source>
        <dbReference type="EMBL" id="CAG8303706.1"/>
    </source>
</evidence>
<dbReference type="InterPro" id="IPR027417">
    <property type="entry name" value="P-loop_NTPase"/>
</dbReference>
<dbReference type="GO" id="GO:0031380">
    <property type="term" value="C:nuclear RNA-directed RNA polymerase complex"/>
    <property type="evidence" value="ECO:0007669"/>
    <property type="project" value="TreeGrafter"/>
</dbReference>
<feature type="domain" description="RZ-type" evidence="13">
    <location>
        <begin position="1882"/>
        <end position="1958"/>
    </location>
</feature>
<feature type="coiled-coil region" evidence="10">
    <location>
        <begin position="1624"/>
        <end position="1658"/>
    </location>
</feature>
<evidence type="ECO:0000259" key="13">
    <source>
        <dbReference type="PROSITE" id="PS51981"/>
    </source>
</evidence>
<dbReference type="Pfam" id="PF20173">
    <property type="entry name" value="ZnF_RZ-type"/>
    <property type="match status" value="1"/>
</dbReference>
<dbReference type="PROSITE" id="PS50103">
    <property type="entry name" value="ZF_C3H1"/>
    <property type="match status" value="1"/>
</dbReference>
<evidence type="ECO:0000256" key="7">
    <source>
        <dbReference type="ARBA" id="ARBA00022833"/>
    </source>
</evidence>
<dbReference type="GO" id="GO:0031048">
    <property type="term" value="P:regulatory ncRNA-mediated heterochromatin formation"/>
    <property type="evidence" value="ECO:0007669"/>
    <property type="project" value="TreeGrafter"/>
</dbReference>
<keyword evidence="6" id="KW-0547">Nucleotide-binding</keyword>
<dbReference type="GO" id="GO:0008270">
    <property type="term" value="F:zinc ion binding"/>
    <property type="evidence" value="ECO:0007669"/>
    <property type="project" value="UniProtKB-KW"/>
</dbReference>
<evidence type="ECO:0008006" key="16">
    <source>
        <dbReference type="Google" id="ProtNLM"/>
    </source>
</evidence>
<dbReference type="InterPro" id="IPR041679">
    <property type="entry name" value="DNA2/NAM7-like_C"/>
</dbReference>
<dbReference type="GO" id="GO:0005737">
    <property type="term" value="C:cytoplasm"/>
    <property type="evidence" value="ECO:0007669"/>
    <property type="project" value="UniProtKB-SubCell"/>
</dbReference>
<feature type="region of interest" description="Disordered" evidence="11">
    <location>
        <begin position="1"/>
        <end position="30"/>
    </location>
</feature>
<dbReference type="Gene3D" id="3.40.50.300">
    <property type="entry name" value="P-loop containing nucleotide triphosphate hydrolases"/>
    <property type="match status" value="2"/>
</dbReference>
<dbReference type="SUPFAM" id="SSF90229">
    <property type="entry name" value="CCCH zinc finger"/>
    <property type="match status" value="1"/>
</dbReference>
<evidence type="ECO:0000256" key="4">
    <source>
        <dbReference type="ARBA" id="ARBA00022737"/>
    </source>
</evidence>
<dbReference type="PANTHER" id="PTHR10887:SF445">
    <property type="entry name" value="NFX1-TYPE ZINC FINGER-CONTAINING PROTEIN 1"/>
    <property type="match status" value="1"/>
</dbReference>
<dbReference type="InterPro" id="IPR041677">
    <property type="entry name" value="DNA2/NAM7_AAA_11"/>
</dbReference>
<dbReference type="Pfam" id="PF13087">
    <property type="entry name" value="AAA_12"/>
    <property type="match status" value="1"/>
</dbReference>
<dbReference type="InterPro" id="IPR046439">
    <property type="entry name" value="ZF_RZ_dom"/>
</dbReference>
<evidence type="ECO:0000256" key="9">
    <source>
        <dbReference type="PROSITE-ProRule" id="PRU00723"/>
    </source>
</evidence>
<dbReference type="SMART" id="SM00438">
    <property type="entry name" value="ZnF_NFX"/>
    <property type="match status" value="4"/>
</dbReference>
<evidence type="ECO:0000259" key="12">
    <source>
        <dbReference type="PROSITE" id="PS50103"/>
    </source>
</evidence>
<dbReference type="SUPFAM" id="SSF52540">
    <property type="entry name" value="P-loop containing nucleoside triphosphate hydrolases"/>
    <property type="match status" value="1"/>
</dbReference>
<evidence type="ECO:0000256" key="5">
    <source>
        <dbReference type="ARBA" id="ARBA00022771"/>
    </source>
</evidence>
<reference evidence="14" key="1">
    <citation type="submission" date="2021-07" db="EMBL/GenBank/DDBJ databases">
        <authorList>
            <person name="Branca A.L. A."/>
        </authorList>
    </citation>
    <scope>NUCLEOTIDE SEQUENCE</scope>
</reference>
<dbReference type="InterPro" id="IPR036855">
    <property type="entry name" value="Znf_CCCH_sf"/>
</dbReference>
<dbReference type="GO" id="GO:0004386">
    <property type="term" value="F:helicase activity"/>
    <property type="evidence" value="ECO:0007669"/>
    <property type="project" value="InterPro"/>
</dbReference>
<gene>
    <name evidence="14" type="ORF">PSALAMII_LOCUS1965</name>
</gene>
<evidence type="ECO:0000256" key="1">
    <source>
        <dbReference type="ARBA" id="ARBA00004496"/>
    </source>
</evidence>
<keyword evidence="7 9" id="KW-0862">Zinc</keyword>
<dbReference type="CDD" id="cd18808">
    <property type="entry name" value="SF1_C_Upf1"/>
    <property type="match status" value="1"/>
</dbReference>
<dbReference type="InterPro" id="IPR000571">
    <property type="entry name" value="Znf_CCCH"/>
</dbReference>
<evidence type="ECO:0000256" key="8">
    <source>
        <dbReference type="ARBA" id="ARBA00022859"/>
    </source>
</evidence>
<dbReference type="FunFam" id="3.40.50.300:FF:001660">
    <property type="entry name" value="NF-X1 finger and helicase protein, putative"/>
    <property type="match status" value="1"/>
</dbReference>
<keyword evidence="6" id="KW-0067">ATP-binding</keyword>
<dbReference type="Pfam" id="PF13086">
    <property type="entry name" value="AAA_11"/>
    <property type="match status" value="1"/>
</dbReference>
<dbReference type="SMART" id="SM00356">
    <property type="entry name" value="ZnF_C3H1"/>
    <property type="match status" value="1"/>
</dbReference>
<evidence type="ECO:0000313" key="15">
    <source>
        <dbReference type="Proteomes" id="UP001152646"/>
    </source>
</evidence>
<evidence type="ECO:0000256" key="3">
    <source>
        <dbReference type="ARBA" id="ARBA00022723"/>
    </source>
</evidence>